<dbReference type="EMBL" id="CP034204">
    <property type="protein sequence ID" value="QBZ54585.1"/>
    <property type="molecule type" value="Genomic_DNA"/>
</dbReference>
<sequence>FKTELRGYGARPQRSRLQPEANGWKPRLAQKSNKAVVHPAVSRHKHQGTDEDLQPLSWQIVAPCLFVFPQAPPIV</sequence>
<accession>A0A4V1C4Z3</accession>
<gene>
    <name evidence="2" type="ORF">PoMZ_10289</name>
</gene>
<dbReference type="AlphaFoldDB" id="A0A4V1C4Z3"/>
<feature type="non-terminal residue" evidence="2">
    <location>
        <position position="1"/>
    </location>
</feature>
<reference evidence="2 3" key="1">
    <citation type="journal article" date="2019" name="Mol. Biol. Evol.">
        <title>Blast fungal genomes show frequent chromosomal changes, gene gains and losses, and effector gene turnover.</title>
        <authorList>
            <person name="Gomez Luciano L.B."/>
            <person name="Jason Tsai I."/>
            <person name="Chuma I."/>
            <person name="Tosa Y."/>
            <person name="Chen Y.H."/>
            <person name="Li J.Y."/>
            <person name="Li M.Y."/>
            <person name="Jade Lu M.Y."/>
            <person name="Nakayashiki H."/>
            <person name="Li W.H."/>
        </authorList>
    </citation>
    <scope>NUCLEOTIDE SEQUENCE [LARGE SCALE GENOMIC DNA]</scope>
    <source>
        <strain evidence="2">MZ5-1-6</strain>
    </source>
</reference>
<protein>
    <submittedName>
        <fullName evidence="2">Uncharacterized protein</fullName>
    </submittedName>
</protein>
<evidence type="ECO:0000313" key="3">
    <source>
        <dbReference type="Proteomes" id="UP000294847"/>
    </source>
</evidence>
<evidence type="ECO:0000256" key="1">
    <source>
        <dbReference type="SAM" id="MobiDB-lite"/>
    </source>
</evidence>
<name>A0A4V1C4Z3_PYROR</name>
<dbReference type="Proteomes" id="UP000294847">
    <property type="component" value="Chromosome 1"/>
</dbReference>
<feature type="region of interest" description="Disordered" evidence="1">
    <location>
        <begin position="1"/>
        <end position="49"/>
    </location>
</feature>
<evidence type="ECO:0000313" key="2">
    <source>
        <dbReference type="EMBL" id="QBZ54585.1"/>
    </source>
</evidence>
<organism evidence="2 3">
    <name type="scientific">Pyricularia oryzae</name>
    <name type="common">Rice blast fungus</name>
    <name type="synonym">Magnaporthe oryzae</name>
    <dbReference type="NCBI Taxonomy" id="318829"/>
    <lineage>
        <taxon>Eukaryota</taxon>
        <taxon>Fungi</taxon>
        <taxon>Dikarya</taxon>
        <taxon>Ascomycota</taxon>
        <taxon>Pezizomycotina</taxon>
        <taxon>Sordariomycetes</taxon>
        <taxon>Sordariomycetidae</taxon>
        <taxon>Magnaporthales</taxon>
        <taxon>Pyriculariaceae</taxon>
        <taxon>Pyricularia</taxon>
    </lineage>
</organism>
<proteinExistence type="predicted"/>